<feature type="region of interest" description="Disordered" evidence="1">
    <location>
        <begin position="40"/>
        <end position="99"/>
    </location>
</feature>
<sequence>MYGVTGHGNHCRTVRCLSPPGGTQRNLFDTTKKERANITWGAFLPGEAGREKKERREQEAGRKEKVRCQDEAERQEEERHEEKESEDLGEPGRHKAGANLESWEAAARNGESGKANHIPGGRWLFQVRDPLRNQLSELVGKAGMGREEGWGSGNQGHKEASTGHSPFELFFGRQPQTLLDVAEEQWEETEEESRDILTYTRKLKENLHNVWEDVRSHVEESQERQKK</sequence>
<protein>
    <submittedName>
        <fullName evidence="2">Uncharacterized protein</fullName>
    </submittedName>
</protein>
<name>A0AAV7TRV1_PLEWA</name>
<accession>A0AAV7TRV1</accession>
<feature type="region of interest" description="Disordered" evidence="1">
    <location>
        <begin position="144"/>
        <end position="168"/>
    </location>
</feature>
<dbReference type="AlphaFoldDB" id="A0AAV7TRV1"/>
<gene>
    <name evidence="2" type="ORF">NDU88_004644</name>
</gene>
<feature type="compositionally biased region" description="Basic and acidic residues" evidence="1">
    <location>
        <begin position="48"/>
        <end position="83"/>
    </location>
</feature>
<dbReference type="EMBL" id="JANPWB010000006">
    <property type="protein sequence ID" value="KAJ1179410.1"/>
    <property type="molecule type" value="Genomic_DNA"/>
</dbReference>
<organism evidence="2 3">
    <name type="scientific">Pleurodeles waltl</name>
    <name type="common">Iberian ribbed newt</name>
    <dbReference type="NCBI Taxonomy" id="8319"/>
    <lineage>
        <taxon>Eukaryota</taxon>
        <taxon>Metazoa</taxon>
        <taxon>Chordata</taxon>
        <taxon>Craniata</taxon>
        <taxon>Vertebrata</taxon>
        <taxon>Euteleostomi</taxon>
        <taxon>Amphibia</taxon>
        <taxon>Batrachia</taxon>
        <taxon>Caudata</taxon>
        <taxon>Salamandroidea</taxon>
        <taxon>Salamandridae</taxon>
        <taxon>Pleurodelinae</taxon>
        <taxon>Pleurodeles</taxon>
    </lineage>
</organism>
<dbReference type="Proteomes" id="UP001066276">
    <property type="component" value="Chromosome 3_2"/>
</dbReference>
<keyword evidence="3" id="KW-1185">Reference proteome</keyword>
<evidence type="ECO:0000313" key="2">
    <source>
        <dbReference type="EMBL" id="KAJ1179410.1"/>
    </source>
</evidence>
<reference evidence="2" key="1">
    <citation type="journal article" date="2022" name="bioRxiv">
        <title>Sequencing and chromosome-scale assembly of the giantPleurodeles waltlgenome.</title>
        <authorList>
            <person name="Brown T."/>
            <person name="Elewa A."/>
            <person name="Iarovenko S."/>
            <person name="Subramanian E."/>
            <person name="Araus A.J."/>
            <person name="Petzold A."/>
            <person name="Susuki M."/>
            <person name="Suzuki K.-i.T."/>
            <person name="Hayashi T."/>
            <person name="Toyoda A."/>
            <person name="Oliveira C."/>
            <person name="Osipova E."/>
            <person name="Leigh N.D."/>
            <person name="Simon A."/>
            <person name="Yun M.H."/>
        </authorList>
    </citation>
    <scope>NUCLEOTIDE SEQUENCE</scope>
    <source>
        <strain evidence="2">20211129_DDA</strain>
        <tissue evidence="2">Liver</tissue>
    </source>
</reference>
<evidence type="ECO:0000313" key="3">
    <source>
        <dbReference type="Proteomes" id="UP001066276"/>
    </source>
</evidence>
<proteinExistence type="predicted"/>
<evidence type="ECO:0000256" key="1">
    <source>
        <dbReference type="SAM" id="MobiDB-lite"/>
    </source>
</evidence>
<comment type="caution">
    <text evidence="2">The sequence shown here is derived from an EMBL/GenBank/DDBJ whole genome shotgun (WGS) entry which is preliminary data.</text>
</comment>